<dbReference type="Gene3D" id="3.30.40.10">
    <property type="entry name" value="Zinc/RING finger domain, C3HC4 (zinc finger)"/>
    <property type="match status" value="1"/>
</dbReference>
<accession>A0A1I7YDP4</accession>
<dbReference type="Proteomes" id="UP000095287">
    <property type="component" value="Unplaced"/>
</dbReference>
<dbReference type="GO" id="GO:0031145">
    <property type="term" value="P:anaphase-promoting complex-dependent catabolic process"/>
    <property type="evidence" value="ECO:0007669"/>
    <property type="project" value="InterPro"/>
</dbReference>
<keyword evidence="5 10" id="KW-0863">Zinc-finger</keyword>
<feature type="compositionally biased region" description="Basic and acidic residues" evidence="11">
    <location>
        <begin position="32"/>
        <end position="46"/>
    </location>
</feature>
<dbReference type="GO" id="GO:0061630">
    <property type="term" value="F:ubiquitin protein ligase activity"/>
    <property type="evidence" value="ECO:0007669"/>
    <property type="project" value="InterPro"/>
</dbReference>
<keyword evidence="13" id="KW-1185">Reference proteome</keyword>
<keyword evidence="4" id="KW-0479">Metal-binding</keyword>
<evidence type="ECO:0000256" key="3">
    <source>
        <dbReference type="ARBA" id="ARBA00022618"/>
    </source>
</evidence>
<keyword evidence="6" id="KW-0498">Mitosis</keyword>
<dbReference type="SUPFAM" id="SSF57850">
    <property type="entry name" value="RING/U-box"/>
    <property type="match status" value="1"/>
</dbReference>
<dbReference type="PROSITE" id="PS50089">
    <property type="entry name" value="ZF_RING_2"/>
    <property type="match status" value="1"/>
</dbReference>
<dbReference type="GO" id="GO:0008270">
    <property type="term" value="F:zinc ion binding"/>
    <property type="evidence" value="ECO:0007669"/>
    <property type="project" value="UniProtKB-KW"/>
</dbReference>
<protein>
    <recommendedName>
        <fullName evidence="2">Anaphase-promoting complex subunit 11</fullName>
    </recommendedName>
</protein>
<evidence type="ECO:0000256" key="4">
    <source>
        <dbReference type="ARBA" id="ARBA00022723"/>
    </source>
</evidence>
<evidence type="ECO:0000313" key="13">
    <source>
        <dbReference type="Proteomes" id="UP000095287"/>
    </source>
</evidence>
<dbReference type="GO" id="GO:0097602">
    <property type="term" value="F:cullin family protein binding"/>
    <property type="evidence" value="ECO:0007669"/>
    <property type="project" value="InterPro"/>
</dbReference>
<dbReference type="WBParaSite" id="L893_g15334.t1">
    <property type="protein sequence ID" value="L893_g15334.t1"/>
    <property type="gene ID" value="L893_g15334"/>
</dbReference>
<feature type="compositionally biased region" description="Acidic residues" evidence="11">
    <location>
        <begin position="15"/>
        <end position="28"/>
    </location>
</feature>
<keyword evidence="9" id="KW-0131">Cell cycle</keyword>
<feature type="region of interest" description="Disordered" evidence="11">
    <location>
        <begin position="106"/>
        <end position="130"/>
    </location>
</feature>
<dbReference type="GO" id="GO:0005680">
    <property type="term" value="C:anaphase-promoting complex"/>
    <property type="evidence" value="ECO:0007669"/>
    <property type="project" value="InterPro"/>
</dbReference>
<evidence type="ECO:0000313" key="14">
    <source>
        <dbReference type="WBParaSite" id="L893_g15334.t1"/>
    </source>
</evidence>
<sequence>MSDSQDPSDNVSDLLSDEVSDLLSDEVSDLLSDPRSDSRSDPRPDPLDFSELEAEFGPLRLSPLPSDVIVDPAAEPFTDEDEAALLRQERIATRITYPPVDRALFSTHPDDSFDSDEASTSQRDPPVPEVWPERFVPWPLPRRSAVTNVTPVWNAKARKKAEQVRHRMRKPVLSDPPTAFELPTNTAMKIKIKRFVGFAEWKWVKTSTDDKCGICLQVFEAGCVECKMPGEGCPVVEGTCTHSFHVHCINRWIRSHEDESATTGKTCPLCRQDWIPKYGAGAPEPRNMM</sequence>
<evidence type="ECO:0000256" key="10">
    <source>
        <dbReference type="PROSITE-ProRule" id="PRU00175"/>
    </source>
</evidence>
<keyword evidence="7" id="KW-0833">Ubl conjugation pathway</keyword>
<evidence type="ECO:0000256" key="9">
    <source>
        <dbReference type="ARBA" id="ARBA00023306"/>
    </source>
</evidence>
<dbReference type="GO" id="GO:0051301">
    <property type="term" value="P:cell division"/>
    <property type="evidence" value="ECO:0007669"/>
    <property type="project" value="UniProtKB-KW"/>
</dbReference>
<evidence type="ECO:0000256" key="7">
    <source>
        <dbReference type="ARBA" id="ARBA00022786"/>
    </source>
</evidence>
<dbReference type="SMART" id="SM00184">
    <property type="entry name" value="RING"/>
    <property type="match status" value="1"/>
</dbReference>
<dbReference type="Pfam" id="PF12861">
    <property type="entry name" value="zf-ANAPC11"/>
    <property type="match status" value="1"/>
</dbReference>
<name>A0A1I7YDP4_9BILA</name>
<dbReference type="PANTHER" id="PTHR11210">
    <property type="entry name" value="RING BOX"/>
    <property type="match status" value="1"/>
</dbReference>
<comment type="similarity">
    <text evidence="1">Belongs to the RING-box family.</text>
</comment>
<reference evidence="14" key="1">
    <citation type="submission" date="2016-11" db="UniProtKB">
        <authorList>
            <consortium name="WormBaseParasite"/>
        </authorList>
    </citation>
    <scope>IDENTIFICATION</scope>
</reference>
<feature type="region of interest" description="Disordered" evidence="11">
    <location>
        <begin position="1"/>
        <end position="51"/>
    </location>
</feature>
<feature type="domain" description="RING-type" evidence="12">
    <location>
        <begin position="212"/>
        <end position="271"/>
    </location>
</feature>
<keyword evidence="8" id="KW-0862">Zinc</keyword>
<organism evidence="13 14">
    <name type="scientific">Steinernema glaseri</name>
    <dbReference type="NCBI Taxonomy" id="37863"/>
    <lineage>
        <taxon>Eukaryota</taxon>
        <taxon>Metazoa</taxon>
        <taxon>Ecdysozoa</taxon>
        <taxon>Nematoda</taxon>
        <taxon>Chromadorea</taxon>
        <taxon>Rhabditida</taxon>
        <taxon>Tylenchina</taxon>
        <taxon>Panagrolaimomorpha</taxon>
        <taxon>Strongyloidoidea</taxon>
        <taxon>Steinernematidae</taxon>
        <taxon>Steinernema</taxon>
    </lineage>
</organism>
<feature type="compositionally biased region" description="Polar residues" evidence="11">
    <location>
        <begin position="1"/>
        <end position="10"/>
    </location>
</feature>
<dbReference type="InterPro" id="IPR001841">
    <property type="entry name" value="Znf_RING"/>
</dbReference>
<dbReference type="InterPro" id="IPR051031">
    <property type="entry name" value="RING-box_E3_Ubiquitin_Ligase"/>
</dbReference>
<keyword evidence="3" id="KW-0132">Cell division</keyword>
<evidence type="ECO:0000256" key="1">
    <source>
        <dbReference type="ARBA" id="ARBA00009273"/>
    </source>
</evidence>
<dbReference type="InterPro" id="IPR024991">
    <property type="entry name" value="RING-H2_APC11"/>
</dbReference>
<dbReference type="CDD" id="cd16456">
    <property type="entry name" value="RING-H2_APC11"/>
    <property type="match status" value="1"/>
</dbReference>
<proteinExistence type="inferred from homology"/>
<evidence type="ECO:0000256" key="11">
    <source>
        <dbReference type="SAM" id="MobiDB-lite"/>
    </source>
</evidence>
<evidence type="ECO:0000259" key="12">
    <source>
        <dbReference type="PROSITE" id="PS50089"/>
    </source>
</evidence>
<evidence type="ECO:0000256" key="6">
    <source>
        <dbReference type="ARBA" id="ARBA00022776"/>
    </source>
</evidence>
<evidence type="ECO:0000256" key="2">
    <source>
        <dbReference type="ARBA" id="ARBA00013928"/>
    </source>
</evidence>
<evidence type="ECO:0000256" key="8">
    <source>
        <dbReference type="ARBA" id="ARBA00022833"/>
    </source>
</evidence>
<evidence type="ECO:0000256" key="5">
    <source>
        <dbReference type="ARBA" id="ARBA00022771"/>
    </source>
</evidence>
<dbReference type="AlphaFoldDB" id="A0A1I7YDP4"/>
<dbReference type="InterPro" id="IPR013083">
    <property type="entry name" value="Znf_RING/FYVE/PHD"/>
</dbReference>